<dbReference type="GO" id="GO:0003755">
    <property type="term" value="F:peptidyl-prolyl cis-trans isomerase activity"/>
    <property type="evidence" value="ECO:0007669"/>
    <property type="project" value="UniProtKB-UniRule"/>
</dbReference>
<name>A0A1I1GL97_9GAMM</name>
<dbReference type="EMBL" id="FOLY01000001">
    <property type="protein sequence ID" value="SFC09950.1"/>
    <property type="molecule type" value="Genomic_DNA"/>
</dbReference>
<dbReference type="STRING" id="402385.SAMN05421848_0539"/>
<dbReference type="PANTHER" id="PTHR47861">
    <property type="entry name" value="FKBP-TYPE PEPTIDYL-PROLYL CIS-TRANS ISOMERASE SLYD"/>
    <property type="match status" value="1"/>
</dbReference>
<keyword evidence="5 9" id="KW-0697">Rotamase</keyword>
<dbReference type="AlphaFoldDB" id="A0A1I1GL97"/>
<keyword evidence="14" id="KW-1185">Reference proteome</keyword>
<dbReference type="GO" id="GO:0042026">
    <property type="term" value="P:protein refolding"/>
    <property type="evidence" value="ECO:0007669"/>
    <property type="project" value="UniProtKB-ARBA"/>
</dbReference>
<evidence type="ECO:0000256" key="9">
    <source>
        <dbReference type="PROSITE-ProRule" id="PRU00277"/>
    </source>
</evidence>
<sequence>MQIAENTVVSFHYTLKNDSGEVLDSSEGRDPLSYLHGSGNIIPGLEKELAGKSSGDTLQARVEPGEGYGEVQPSLVQEVPRDAFQGVEDIQPGMQFQAQTEGGPLLVTVTKLEGDTVTVDGNHPLAGETLNFDVSVESVREASAEELEHGHVHGEGGHQH</sequence>
<evidence type="ECO:0000313" key="14">
    <source>
        <dbReference type="Proteomes" id="UP000199046"/>
    </source>
</evidence>
<evidence type="ECO:0000313" key="13">
    <source>
        <dbReference type="EMBL" id="SFC09950.1"/>
    </source>
</evidence>
<keyword evidence="6" id="KW-0143">Chaperone</keyword>
<comment type="catalytic activity">
    <reaction evidence="1 9 10">
        <text>[protein]-peptidylproline (omega=180) = [protein]-peptidylproline (omega=0)</text>
        <dbReference type="Rhea" id="RHEA:16237"/>
        <dbReference type="Rhea" id="RHEA-COMP:10747"/>
        <dbReference type="Rhea" id="RHEA-COMP:10748"/>
        <dbReference type="ChEBI" id="CHEBI:83833"/>
        <dbReference type="ChEBI" id="CHEBI:83834"/>
        <dbReference type="EC" id="5.2.1.8"/>
    </reaction>
</comment>
<dbReference type="GO" id="GO:0005737">
    <property type="term" value="C:cytoplasm"/>
    <property type="evidence" value="ECO:0007669"/>
    <property type="project" value="UniProtKB-SubCell"/>
</dbReference>
<dbReference type="SUPFAM" id="SSF54534">
    <property type="entry name" value="FKBP-like"/>
    <property type="match status" value="1"/>
</dbReference>
<evidence type="ECO:0000256" key="3">
    <source>
        <dbReference type="ARBA" id="ARBA00006577"/>
    </source>
</evidence>
<evidence type="ECO:0000256" key="8">
    <source>
        <dbReference type="ARBA" id="ARBA00037071"/>
    </source>
</evidence>
<keyword evidence="7 9" id="KW-0413">Isomerase</keyword>
<evidence type="ECO:0000256" key="2">
    <source>
        <dbReference type="ARBA" id="ARBA00004496"/>
    </source>
</evidence>
<keyword evidence="4" id="KW-0963">Cytoplasm</keyword>
<organism evidence="13 14">
    <name type="scientific">Kushneria avicenniae</name>
    <dbReference type="NCBI Taxonomy" id="402385"/>
    <lineage>
        <taxon>Bacteria</taxon>
        <taxon>Pseudomonadati</taxon>
        <taxon>Pseudomonadota</taxon>
        <taxon>Gammaproteobacteria</taxon>
        <taxon>Oceanospirillales</taxon>
        <taxon>Halomonadaceae</taxon>
        <taxon>Kushneria</taxon>
    </lineage>
</organism>
<dbReference type="PANTHER" id="PTHR47861:SF3">
    <property type="entry name" value="FKBP-TYPE PEPTIDYL-PROLYL CIS-TRANS ISOMERASE SLYD"/>
    <property type="match status" value="1"/>
</dbReference>
<dbReference type="OrthoDB" id="9808891at2"/>
<evidence type="ECO:0000256" key="11">
    <source>
        <dbReference type="SAM" id="MobiDB-lite"/>
    </source>
</evidence>
<dbReference type="RefSeq" id="WP_090130511.1">
    <property type="nucleotide sequence ID" value="NZ_FOLY01000001.1"/>
</dbReference>
<comment type="function">
    <text evidence="8">Also involved in hydrogenase metallocenter assembly, probably by participating in the nickel insertion step. This function in hydrogenase biosynthesis requires chaperone activity and the presence of the metal-binding domain, but not PPIase activity.</text>
</comment>
<feature type="region of interest" description="Disordered" evidence="11">
    <location>
        <begin position="141"/>
        <end position="160"/>
    </location>
</feature>
<feature type="domain" description="PPIase FKBP-type" evidence="12">
    <location>
        <begin position="6"/>
        <end position="83"/>
    </location>
</feature>
<evidence type="ECO:0000256" key="1">
    <source>
        <dbReference type="ARBA" id="ARBA00000971"/>
    </source>
</evidence>
<reference evidence="14" key="1">
    <citation type="submission" date="2016-10" db="EMBL/GenBank/DDBJ databases">
        <authorList>
            <person name="Varghese N."/>
            <person name="Submissions S."/>
        </authorList>
    </citation>
    <scope>NUCLEOTIDE SEQUENCE [LARGE SCALE GENOMIC DNA]</scope>
    <source>
        <strain evidence="14">DSM 23439</strain>
    </source>
</reference>
<gene>
    <name evidence="13" type="ORF">SAMN05421848_0539</name>
</gene>
<comment type="similarity">
    <text evidence="3 10">Belongs to the FKBP-type PPIase family.</text>
</comment>
<comment type="subcellular location">
    <subcellularLocation>
        <location evidence="2">Cytoplasm</location>
    </subcellularLocation>
</comment>
<evidence type="ECO:0000256" key="5">
    <source>
        <dbReference type="ARBA" id="ARBA00023110"/>
    </source>
</evidence>
<dbReference type="Pfam" id="PF00254">
    <property type="entry name" value="FKBP_C"/>
    <property type="match status" value="1"/>
</dbReference>
<evidence type="ECO:0000256" key="7">
    <source>
        <dbReference type="ARBA" id="ARBA00023235"/>
    </source>
</evidence>
<evidence type="ECO:0000256" key="6">
    <source>
        <dbReference type="ARBA" id="ARBA00023186"/>
    </source>
</evidence>
<dbReference type="InterPro" id="IPR001179">
    <property type="entry name" value="PPIase_FKBP_dom"/>
</dbReference>
<dbReference type="EC" id="5.2.1.8" evidence="10"/>
<dbReference type="PROSITE" id="PS50059">
    <property type="entry name" value="FKBP_PPIASE"/>
    <property type="match status" value="1"/>
</dbReference>
<proteinExistence type="inferred from homology"/>
<evidence type="ECO:0000256" key="4">
    <source>
        <dbReference type="ARBA" id="ARBA00022490"/>
    </source>
</evidence>
<dbReference type="InterPro" id="IPR046357">
    <property type="entry name" value="PPIase_dom_sf"/>
</dbReference>
<evidence type="ECO:0000259" key="12">
    <source>
        <dbReference type="PROSITE" id="PS50059"/>
    </source>
</evidence>
<dbReference type="Gene3D" id="3.10.50.40">
    <property type="match status" value="1"/>
</dbReference>
<accession>A0A1I1GL97</accession>
<evidence type="ECO:0000256" key="10">
    <source>
        <dbReference type="RuleBase" id="RU003915"/>
    </source>
</evidence>
<dbReference type="Proteomes" id="UP000199046">
    <property type="component" value="Unassembled WGS sequence"/>
</dbReference>
<protein>
    <recommendedName>
        <fullName evidence="10">Peptidyl-prolyl cis-trans isomerase</fullName>
        <ecNumber evidence="10">5.2.1.8</ecNumber>
    </recommendedName>
</protein>